<dbReference type="Pfam" id="PF00338">
    <property type="entry name" value="Ribosomal_S10"/>
    <property type="match status" value="1"/>
</dbReference>
<dbReference type="GO" id="GO:1990904">
    <property type="term" value="C:ribonucleoprotein complex"/>
    <property type="evidence" value="ECO:0007669"/>
    <property type="project" value="UniProtKB-KW"/>
</dbReference>
<dbReference type="InterPro" id="IPR036838">
    <property type="entry name" value="Ribosomal_uS10_dom_sf"/>
</dbReference>
<organism evidence="6 11">
    <name type="scientific">Plasmodium chabaudi chabaudi</name>
    <dbReference type="NCBI Taxonomy" id="31271"/>
    <lineage>
        <taxon>Eukaryota</taxon>
        <taxon>Sar</taxon>
        <taxon>Alveolata</taxon>
        <taxon>Apicomplexa</taxon>
        <taxon>Aconoidasida</taxon>
        <taxon>Haemosporida</taxon>
        <taxon>Plasmodiidae</taxon>
        <taxon>Plasmodium</taxon>
        <taxon>Plasmodium (Vinckeia)</taxon>
    </lineage>
</organism>
<dbReference type="EMBL" id="LT608179">
    <property type="protein sequence ID" value="SCM04659.1"/>
    <property type="molecule type" value="Genomic_DNA"/>
</dbReference>
<dbReference type="GeneID" id="3486075"/>
<dbReference type="GO" id="GO:0003735">
    <property type="term" value="F:structural constituent of ribosome"/>
    <property type="evidence" value="ECO:0007669"/>
    <property type="project" value="InterPro"/>
</dbReference>
<evidence type="ECO:0000313" key="9">
    <source>
        <dbReference type="Proteomes" id="UP000071118"/>
    </source>
</evidence>
<feature type="signal peptide" evidence="4">
    <location>
        <begin position="1"/>
        <end position="21"/>
    </location>
</feature>
<evidence type="ECO:0000256" key="1">
    <source>
        <dbReference type="ARBA" id="ARBA00007102"/>
    </source>
</evidence>
<evidence type="ECO:0000256" key="3">
    <source>
        <dbReference type="ARBA" id="ARBA00023274"/>
    </source>
</evidence>
<dbReference type="GO" id="GO:0005840">
    <property type="term" value="C:ribosome"/>
    <property type="evidence" value="ECO:0007669"/>
    <property type="project" value="UniProtKB-KW"/>
</dbReference>
<gene>
    <name evidence="6" type="ORF">PCHAJ_000376200</name>
    <name evidence="8" type="ORF">PCHAS_1327900</name>
    <name evidence="7" type="ORF">PCHCB_000379400</name>
</gene>
<sequence>MNLKFHFIFLIVYYTYNISDAFKIKPIQKTPFRYERIKPLRKVTRVYNNEEKVYSGLKELDIIKKWQNNYHLRIVLDSYFSDHLQKAVLNIKEKISQYPQFIISGPIPKKTIRKRFTFLRSPHVDKDSREQFEIKQYGCKLDIFLNSSISLKNNQFTNFLSVKLPRFVGFEYYFEENYKGLKKEDLKNLKKKKYVSKYYTNVLNAKEKKKYVDLLLENSKYMNVRLPRNFFDLYKYPLEILQHYYKKTMEKKKWYHENEELMKKIESLSFD</sequence>
<feature type="domain" description="Small ribosomal subunit protein uS10" evidence="5">
    <location>
        <begin position="73"/>
        <end position="173"/>
    </location>
</feature>
<dbReference type="VEuPathDB" id="PlasmoDB:PCHAS_1327900"/>
<dbReference type="EMBL" id="LT608165">
    <property type="protein sequence ID" value="SCM07984.1"/>
    <property type="molecule type" value="Genomic_DNA"/>
</dbReference>
<evidence type="ECO:0000256" key="2">
    <source>
        <dbReference type="ARBA" id="ARBA00022980"/>
    </source>
</evidence>
<evidence type="ECO:0000313" key="7">
    <source>
        <dbReference type="EMBL" id="SCM07984.1"/>
    </source>
</evidence>
<evidence type="ECO:0000313" key="8">
    <source>
        <dbReference type="EMBL" id="VTZ70229.1"/>
    </source>
</evidence>
<dbReference type="SUPFAM" id="SSF54999">
    <property type="entry name" value="Ribosomal protein S10"/>
    <property type="match status" value="1"/>
</dbReference>
<dbReference type="Proteomes" id="UP000071118">
    <property type="component" value="Chromosome 13"/>
</dbReference>
<dbReference type="InterPro" id="IPR001848">
    <property type="entry name" value="Ribosomal_uS10"/>
</dbReference>
<keyword evidence="9" id="KW-1185">Reference proteome</keyword>
<dbReference type="Proteomes" id="UP000195489">
    <property type="component" value="Chromosome 13"/>
</dbReference>
<protein>
    <submittedName>
        <fullName evidence="6">Apicoplast ribosomal protein S10, putative</fullName>
    </submittedName>
</protein>
<dbReference type="EMBL" id="LK022890">
    <property type="protein sequence ID" value="VTZ70229.1"/>
    <property type="molecule type" value="Genomic_DNA"/>
</dbReference>
<dbReference type="HAMAP" id="MF_00508">
    <property type="entry name" value="Ribosomal_uS10"/>
    <property type="match status" value="1"/>
</dbReference>
<evidence type="ECO:0000313" key="11">
    <source>
        <dbReference type="Proteomes" id="UP000507163"/>
    </source>
</evidence>
<dbReference type="Proteomes" id="UP000507163">
    <property type="component" value="Chromosome 13"/>
</dbReference>
<dbReference type="KEGG" id="pcb:PCHAS_1327900"/>
<dbReference type="AlphaFoldDB" id="A0A077TTK0"/>
<reference evidence="8" key="2">
    <citation type="submission" date="2014-05" db="EMBL/GenBank/DDBJ databases">
        <authorList>
            <person name="Aslett M.A."/>
            <person name="De Silva N."/>
        </authorList>
    </citation>
    <scope>NUCLEOTIDE SEQUENCE</scope>
    <source>
        <strain evidence="8">AS</strain>
    </source>
</reference>
<dbReference type="OrthoDB" id="366214at2759"/>
<evidence type="ECO:0000256" key="4">
    <source>
        <dbReference type="SAM" id="SignalP"/>
    </source>
</evidence>
<proteinExistence type="inferred from homology"/>
<dbReference type="GO" id="GO:0006412">
    <property type="term" value="P:translation"/>
    <property type="evidence" value="ECO:0007669"/>
    <property type="project" value="InterPro"/>
</dbReference>
<dbReference type="InterPro" id="IPR027486">
    <property type="entry name" value="Ribosomal_uS10_dom"/>
</dbReference>
<reference evidence="8 9" key="1">
    <citation type="journal article" date="2014" name="BMC Biol.">
        <title>A comprehensive evaluation of rodent malaria parasite genomes and gene expression.</title>
        <authorList>
            <person name="Otto T.D."/>
            <person name="Bohme U."/>
            <person name="Jackson A.P."/>
            <person name="Hunt M."/>
            <person name="Franke-Fayard B."/>
            <person name="Hoeijmakers W.A."/>
            <person name="Religa A.A."/>
            <person name="Robertson L."/>
            <person name="Sanders M."/>
            <person name="Ogun S.A."/>
            <person name="Cunningham D."/>
            <person name="Erhart A."/>
            <person name="Billker O."/>
            <person name="Khan S.M."/>
            <person name="Stunnenberg H.G."/>
            <person name="Langhorne J."/>
            <person name="Holder A.A."/>
            <person name="Waters A.P."/>
            <person name="Newbold C.I."/>
            <person name="Pain A."/>
            <person name="Berriman M."/>
            <person name="Janse C.J."/>
        </authorList>
    </citation>
    <scope>NUCLEOTIDE SEQUENCE [LARGE SCALE GENOMIC DNA]</scope>
    <source>
        <strain evidence="8 9">AS</strain>
    </source>
</reference>
<dbReference type="RefSeq" id="XP_016654549.1">
    <property type="nucleotide sequence ID" value="XM_016799230.1"/>
</dbReference>
<dbReference type="SMART" id="SM01403">
    <property type="entry name" value="Ribosomal_S10"/>
    <property type="match status" value="1"/>
</dbReference>
<evidence type="ECO:0000313" key="10">
    <source>
        <dbReference type="Proteomes" id="UP000195489"/>
    </source>
</evidence>
<feature type="chain" id="PRO_5014501725" evidence="4">
    <location>
        <begin position="22"/>
        <end position="271"/>
    </location>
</feature>
<evidence type="ECO:0000259" key="5">
    <source>
        <dbReference type="SMART" id="SM01403"/>
    </source>
</evidence>
<name>A0A077TTK0_PLACU</name>
<dbReference type="Gene3D" id="3.30.70.600">
    <property type="entry name" value="Ribosomal protein S10 domain"/>
    <property type="match status" value="1"/>
</dbReference>
<accession>A0A077TTK0</accession>
<evidence type="ECO:0000313" key="6">
    <source>
        <dbReference type="EMBL" id="SCM04659.1"/>
    </source>
</evidence>
<keyword evidence="2 6" id="KW-0689">Ribosomal protein</keyword>
<keyword evidence="4" id="KW-0732">Signal</keyword>
<reference evidence="10 11" key="3">
    <citation type="submission" date="2016-08" db="EMBL/GenBank/DDBJ databases">
        <authorList>
            <consortium name="Pathogen Informatics"/>
        </authorList>
    </citation>
    <scope>NUCLEOTIDE SEQUENCE [LARGE SCALE GENOMIC DNA]</scope>
    <source>
        <strain evidence="6 11">AJ</strain>
        <strain evidence="8">AS</strain>
        <strain evidence="7 10">CB</strain>
    </source>
</reference>
<dbReference type="PANTHER" id="PTHR11700">
    <property type="entry name" value="30S RIBOSOMAL PROTEIN S10 FAMILY MEMBER"/>
    <property type="match status" value="1"/>
</dbReference>
<keyword evidence="3" id="KW-0687">Ribonucleoprotein</keyword>
<comment type="similarity">
    <text evidence="1">Belongs to the universal ribosomal protein uS10 family.</text>
</comment>